<protein>
    <submittedName>
        <fullName evidence="1">Uncharacterized protein</fullName>
    </submittedName>
</protein>
<evidence type="ECO:0000313" key="1">
    <source>
        <dbReference type="EMBL" id="KAK7434029.1"/>
    </source>
</evidence>
<dbReference type="Proteomes" id="UP001498398">
    <property type="component" value="Unassembled WGS sequence"/>
</dbReference>
<sequence length="350" mass="39025">MDRIACSRIIPAHIGAKLKKCSYPHNNDGSESRMVEHKCNAKRTIFVPVDPNLRVACVVYTSEPHSHPMLPATKASYDLKALYAQCVQAGGALTSTVRSVEKAASTQLILNGSTPTTLHPALGSKRVKREIIRNERIKQSPFGTSLKGVISMLREDAAKRTLERYVHLVTTGPSGGTLVFTFQPFLLSLIHEAHGIHVDTTFKRTLGELKLVIWCSDVQRAVTIGRIYTDKGDREHFKTLFDQMQMLVLKITGKPMRFKRLTQGGNLLSMNIDLELAQALGFGDSFLPTNDPDYSKIKTDDPEVIIEYTVRACITHVKRYGLVLFARLYISVLTKYWSLVVTGVTGEKSH</sequence>
<reference evidence="1 2" key="1">
    <citation type="submission" date="2024-01" db="EMBL/GenBank/DDBJ databases">
        <title>A draft genome for the cacao thread blight pathogen Marasmiellus scandens.</title>
        <authorList>
            <person name="Baruah I.K."/>
            <person name="Leung J."/>
            <person name="Bukari Y."/>
            <person name="Amoako-Attah I."/>
            <person name="Meinhardt L.W."/>
            <person name="Bailey B.A."/>
            <person name="Cohen S.P."/>
        </authorList>
    </citation>
    <scope>NUCLEOTIDE SEQUENCE [LARGE SCALE GENOMIC DNA]</scope>
    <source>
        <strain evidence="1 2">GH-19</strain>
    </source>
</reference>
<keyword evidence="2" id="KW-1185">Reference proteome</keyword>
<proteinExistence type="predicted"/>
<dbReference type="EMBL" id="JBANRG010000133">
    <property type="protein sequence ID" value="KAK7434029.1"/>
    <property type="molecule type" value="Genomic_DNA"/>
</dbReference>
<evidence type="ECO:0000313" key="2">
    <source>
        <dbReference type="Proteomes" id="UP001498398"/>
    </source>
</evidence>
<gene>
    <name evidence="1" type="ORF">VKT23_020428</name>
</gene>
<name>A0ABR1IKV7_9AGAR</name>
<organism evidence="1 2">
    <name type="scientific">Marasmiellus scandens</name>
    <dbReference type="NCBI Taxonomy" id="2682957"/>
    <lineage>
        <taxon>Eukaryota</taxon>
        <taxon>Fungi</taxon>
        <taxon>Dikarya</taxon>
        <taxon>Basidiomycota</taxon>
        <taxon>Agaricomycotina</taxon>
        <taxon>Agaricomycetes</taxon>
        <taxon>Agaricomycetidae</taxon>
        <taxon>Agaricales</taxon>
        <taxon>Marasmiineae</taxon>
        <taxon>Omphalotaceae</taxon>
        <taxon>Marasmiellus</taxon>
    </lineage>
</organism>
<comment type="caution">
    <text evidence="1">The sequence shown here is derived from an EMBL/GenBank/DDBJ whole genome shotgun (WGS) entry which is preliminary data.</text>
</comment>
<accession>A0ABR1IKV7</accession>